<gene>
    <name evidence="1" type="ORF">EZS27_012339</name>
</gene>
<reference evidence="1" key="1">
    <citation type="submission" date="2019-03" db="EMBL/GenBank/DDBJ databases">
        <title>Single cell metagenomics reveals metabolic interactions within the superorganism composed of flagellate Streblomastix strix and complex community of Bacteroidetes bacteria on its surface.</title>
        <authorList>
            <person name="Treitli S.C."/>
            <person name="Kolisko M."/>
            <person name="Husnik F."/>
            <person name="Keeling P."/>
            <person name="Hampl V."/>
        </authorList>
    </citation>
    <scope>NUCLEOTIDE SEQUENCE</scope>
    <source>
        <strain evidence="1">STM</strain>
    </source>
</reference>
<dbReference type="EMBL" id="SNRY01000511">
    <property type="protein sequence ID" value="KAA6339741.1"/>
    <property type="molecule type" value="Genomic_DNA"/>
</dbReference>
<comment type="caution">
    <text evidence="1">The sequence shown here is derived from an EMBL/GenBank/DDBJ whole genome shotgun (WGS) entry which is preliminary data.</text>
</comment>
<name>A0A5J4S3H2_9ZZZZ</name>
<organism evidence="1">
    <name type="scientific">termite gut metagenome</name>
    <dbReference type="NCBI Taxonomy" id="433724"/>
    <lineage>
        <taxon>unclassified sequences</taxon>
        <taxon>metagenomes</taxon>
        <taxon>organismal metagenomes</taxon>
    </lineage>
</organism>
<evidence type="ECO:0000313" key="1">
    <source>
        <dbReference type="EMBL" id="KAA6339741.1"/>
    </source>
</evidence>
<dbReference type="AlphaFoldDB" id="A0A5J4S3H2"/>
<sequence>MNMKAKTIEIRCASCLKFQTKDCEKKAKWNDKARECYEKNHWLGRLTP</sequence>
<protein>
    <submittedName>
        <fullName evidence="1">Uncharacterized protein</fullName>
    </submittedName>
</protein>
<accession>A0A5J4S3H2</accession>
<proteinExistence type="predicted"/>